<protein>
    <submittedName>
        <fullName evidence="1">Uncharacterized protein</fullName>
    </submittedName>
</protein>
<evidence type="ECO:0000313" key="1">
    <source>
        <dbReference type="EMBL" id="JAH27005.1"/>
    </source>
</evidence>
<reference evidence="1" key="2">
    <citation type="journal article" date="2015" name="Fish Shellfish Immunol.">
        <title>Early steps in the European eel (Anguilla anguilla)-Vibrio vulnificus interaction in the gills: Role of the RtxA13 toxin.</title>
        <authorList>
            <person name="Callol A."/>
            <person name="Pajuelo D."/>
            <person name="Ebbesson L."/>
            <person name="Teles M."/>
            <person name="MacKenzie S."/>
            <person name="Amaro C."/>
        </authorList>
    </citation>
    <scope>NUCLEOTIDE SEQUENCE</scope>
</reference>
<proteinExistence type="predicted"/>
<name>A0A0E9REV1_ANGAN</name>
<sequence length="35" mass="3983">MLPLIFLDINCVKAEFVFCLIFIFTELVSPCVCNS</sequence>
<dbReference type="AlphaFoldDB" id="A0A0E9REV1"/>
<organism evidence="1">
    <name type="scientific">Anguilla anguilla</name>
    <name type="common">European freshwater eel</name>
    <name type="synonym">Muraena anguilla</name>
    <dbReference type="NCBI Taxonomy" id="7936"/>
    <lineage>
        <taxon>Eukaryota</taxon>
        <taxon>Metazoa</taxon>
        <taxon>Chordata</taxon>
        <taxon>Craniata</taxon>
        <taxon>Vertebrata</taxon>
        <taxon>Euteleostomi</taxon>
        <taxon>Actinopterygii</taxon>
        <taxon>Neopterygii</taxon>
        <taxon>Teleostei</taxon>
        <taxon>Anguilliformes</taxon>
        <taxon>Anguillidae</taxon>
        <taxon>Anguilla</taxon>
    </lineage>
</organism>
<dbReference type="EMBL" id="GBXM01081572">
    <property type="protein sequence ID" value="JAH27005.1"/>
    <property type="molecule type" value="Transcribed_RNA"/>
</dbReference>
<accession>A0A0E9REV1</accession>
<reference evidence="1" key="1">
    <citation type="submission" date="2014-11" db="EMBL/GenBank/DDBJ databases">
        <authorList>
            <person name="Amaro Gonzalez C."/>
        </authorList>
    </citation>
    <scope>NUCLEOTIDE SEQUENCE</scope>
</reference>